<dbReference type="Proteomes" id="UP000005237">
    <property type="component" value="Unassembled WGS sequence"/>
</dbReference>
<evidence type="ECO:0000313" key="1">
    <source>
        <dbReference type="EnsemblMetazoa" id="CJA00421.1"/>
    </source>
</evidence>
<organism evidence="1 2">
    <name type="scientific">Caenorhabditis japonica</name>
    <dbReference type="NCBI Taxonomy" id="281687"/>
    <lineage>
        <taxon>Eukaryota</taxon>
        <taxon>Metazoa</taxon>
        <taxon>Ecdysozoa</taxon>
        <taxon>Nematoda</taxon>
        <taxon>Chromadorea</taxon>
        <taxon>Rhabditida</taxon>
        <taxon>Rhabditina</taxon>
        <taxon>Rhabditomorpha</taxon>
        <taxon>Rhabditoidea</taxon>
        <taxon>Rhabditidae</taxon>
        <taxon>Peloderinae</taxon>
        <taxon>Caenorhabditis</taxon>
    </lineage>
</organism>
<proteinExistence type="predicted"/>
<reference evidence="1" key="2">
    <citation type="submission" date="2022-06" db="UniProtKB">
        <authorList>
            <consortium name="EnsemblMetazoa"/>
        </authorList>
    </citation>
    <scope>IDENTIFICATION</scope>
    <source>
        <strain evidence="1">DF5081</strain>
    </source>
</reference>
<accession>A0A8R1DES7</accession>
<dbReference type="EnsemblMetazoa" id="CJA00421.1">
    <property type="protein sequence ID" value="CJA00421.1"/>
    <property type="gene ID" value="WBGene00119625"/>
</dbReference>
<reference evidence="2" key="1">
    <citation type="submission" date="2010-08" db="EMBL/GenBank/DDBJ databases">
        <authorList>
            <consortium name="Caenorhabditis japonica Sequencing Consortium"/>
            <person name="Wilson R.K."/>
        </authorList>
    </citation>
    <scope>NUCLEOTIDE SEQUENCE [LARGE SCALE GENOMIC DNA]</scope>
    <source>
        <strain evidence="2">DF5081</strain>
    </source>
</reference>
<keyword evidence="2" id="KW-1185">Reference proteome</keyword>
<name>A0A8R1DES7_CAEJA</name>
<evidence type="ECO:0000313" key="2">
    <source>
        <dbReference type="Proteomes" id="UP000005237"/>
    </source>
</evidence>
<dbReference type="AlphaFoldDB" id="A0A8R1DES7"/>
<sequence length="95" mass="11082">MGNGMRKYSQCDGYYKKRRKNNDGGANFTKDYCEYWKSEKKGGKDDNFAIERNEFSFSNNSAYDSPLRNCRKQPTTFISSFDNSNNFSKNVVGRR</sequence>
<protein>
    <submittedName>
        <fullName evidence="1">Uncharacterized protein</fullName>
    </submittedName>
</protein>